<feature type="region of interest" description="Disordered" evidence="2">
    <location>
        <begin position="1"/>
        <end position="39"/>
    </location>
</feature>
<keyword evidence="1" id="KW-0479">Metal-binding</keyword>
<comment type="caution">
    <text evidence="4">The sequence shown here is derived from an EMBL/GenBank/DDBJ whole genome shotgun (WGS) entry which is preliminary data.</text>
</comment>
<organism evidence="4 5">
    <name type="scientific">Erythroxylum novogranatense</name>
    <dbReference type="NCBI Taxonomy" id="1862640"/>
    <lineage>
        <taxon>Eukaryota</taxon>
        <taxon>Viridiplantae</taxon>
        <taxon>Streptophyta</taxon>
        <taxon>Embryophyta</taxon>
        <taxon>Tracheophyta</taxon>
        <taxon>Spermatophyta</taxon>
        <taxon>Magnoliopsida</taxon>
        <taxon>eudicotyledons</taxon>
        <taxon>Gunneridae</taxon>
        <taxon>Pentapetalae</taxon>
        <taxon>rosids</taxon>
        <taxon>fabids</taxon>
        <taxon>Malpighiales</taxon>
        <taxon>Erythroxylaceae</taxon>
        <taxon>Erythroxylum</taxon>
    </lineage>
</organism>
<dbReference type="InterPro" id="IPR013087">
    <property type="entry name" value="Znf_C2H2_type"/>
</dbReference>
<dbReference type="EMBL" id="JAIWQS010000006">
    <property type="protein sequence ID" value="KAJ8762275.1"/>
    <property type="molecule type" value="Genomic_DNA"/>
</dbReference>
<protein>
    <recommendedName>
        <fullName evidence="3">C2H2-type domain-containing protein</fullName>
    </recommendedName>
</protein>
<keyword evidence="1" id="KW-0862">Zinc</keyword>
<dbReference type="Gene3D" id="3.90.228.10">
    <property type="match status" value="1"/>
</dbReference>
<keyword evidence="1" id="KW-0863">Zinc-finger</keyword>
<feature type="region of interest" description="Disordered" evidence="2">
    <location>
        <begin position="88"/>
        <end position="139"/>
    </location>
</feature>
<dbReference type="AlphaFoldDB" id="A0AAV8T7P6"/>
<evidence type="ECO:0000259" key="3">
    <source>
        <dbReference type="PROSITE" id="PS50157"/>
    </source>
</evidence>
<gene>
    <name evidence="4" type="ORF">K2173_007432</name>
</gene>
<keyword evidence="5" id="KW-1185">Reference proteome</keyword>
<dbReference type="PROSITE" id="PS00028">
    <property type="entry name" value="ZINC_FINGER_C2H2_1"/>
    <property type="match status" value="1"/>
</dbReference>
<feature type="compositionally biased region" description="Low complexity" evidence="2">
    <location>
        <begin position="112"/>
        <end position="122"/>
    </location>
</feature>
<dbReference type="PANTHER" id="PTHR31681">
    <property type="entry name" value="C2H2-LIKE ZINC FINGER PROTEIN"/>
    <property type="match status" value="1"/>
</dbReference>
<accession>A0AAV8T7P6</accession>
<evidence type="ECO:0000256" key="1">
    <source>
        <dbReference type="PROSITE-ProRule" id="PRU00042"/>
    </source>
</evidence>
<dbReference type="PROSITE" id="PS50157">
    <property type="entry name" value="ZINC_FINGER_C2H2_2"/>
    <property type="match status" value="1"/>
</dbReference>
<name>A0AAV8T7P6_9ROSI</name>
<dbReference type="Proteomes" id="UP001159364">
    <property type="component" value="Linkage Group LG06"/>
</dbReference>
<sequence length="414" mass="45086">MAILTFLPEQTNSKKKKQQLPKRKQNHEEKQKQPSSWDQIKNLITCKQIEGSNVHDPSKNSSTGYSKLGSSCSSICSFRDVVHGNTRVVHRADNSPESSTVGQETGLLSRKPVSGPSSSLPSTRTLPETRRSNGGTSYASRGMQFRKLSGCYECHTIVDPSRYPVPRTTICTCSHCGEVFPKMESLELHQKVRHAVSELGPEDSGRNIVEIIFKSSWLKKDSPICKIERILKVHNTQRTIQRFEDCREAVKTRALNSTKKNPRCAADGNELLRFHCTSLTCSLGARGASNLCGSIPACGVCTIIRHGFQGKESKGVRTTASSGRAHDSLAACGNGRRAMIVCRVIAGRVKRAEEDAAPSVAEEDGQGGGGGLVAGSYDSVAGYGGVHSNLEELYVFNSRAILPCFVVIYRALES</sequence>
<proteinExistence type="predicted"/>
<dbReference type="SUPFAM" id="SSF56399">
    <property type="entry name" value="ADP-ribosylation"/>
    <property type="match status" value="1"/>
</dbReference>
<evidence type="ECO:0000313" key="4">
    <source>
        <dbReference type="EMBL" id="KAJ8762275.1"/>
    </source>
</evidence>
<reference evidence="4 5" key="1">
    <citation type="submission" date="2021-09" db="EMBL/GenBank/DDBJ databases">
        <title>Genomic insights and catalytic innovation underlie evolution of tropane alkaloids biosynthesis.</title>
        <authorList>
            <person name="Wang Y.-J."/>
            <person name="Tian T."/>
            <person name="Huang J.-P."/>
            <person name="Huang S.-X."/>
        </authorList>
    </citation>
    <scope>NUCLEOTIDE SEQUENCE [LARGE SCALE GENOMIC DNA]</scope>
    <source>
        <strain evidence="4">KIB-2018</strain>
        <tissue evidence="4">Leaf</tissue>
    </source>
</reference>
<feature type="compositionally biased region" description="Basic residues" evidence="2">
    <location>
        <begin position="13"/>
        <end position="25"/>
    </location>
</feature>
<dbReference type="FunFam" id="3.90.228.10:FF:000015">
    <property type="entry name" value="C2H2-like zinc finger protein"/>
    <property type="match status" value="1"/>
</dbReference>
<feature type="domain" description="C2H2-type" evidence="3">
    <location>
        <begin position="171"/>
        <end position="199"/>
    </location>
</feature>
<dbReference type="GO" id="GO:0008270">
    <property type="term" value="F:zinc ion binding"/>
    <property type="evidence" value="ECO:0007669"/>
    <property type="project" value="UniProtKB-KW"/>
</dbReference>
<evidence type="ECO:0000256" key="2">
    <source>
        <dbReference type="SAM" id="MobiDB-lite"/>
    </source>
</evidence>
<dbReference type="PANTHER" id="PTHR31681:SF12">
    <property type="entry name" value="C2H2-LIKE ZINC FINGER PROTEIN"/>
    <property type="match status" value="1"/>
</dbReference>
<evidence type="ECO:0000313" key="5">
    <source>
        <dbReference type="Proteomes" id="UP001159364"/>
    </source>
</evidence>